<comment type="caution">
    <text evidence="1">The sequence shown here is derived from an EMBL/GenBank/DDBJ whole genome shotgun (WGS) entry which is preliminary data.</text>
</comment>
<sequence length="272" mass="30194">MQMLGFTKGNATKLALNAYEIRDRYRLGKHPQETPTTLTACSAQGLLNLTPLHRLLTCSEIGILDNGRRDDNAFVNRYSDDKFSGGEIASMTVSTTQGVKRTVNLSAMVSDKFEHSEFSATGVVLNSSLMTDYKFIGAVNDALASLSNYRADGHALDNVYSEFDKLPDTAPLLKLGSRTFTKGDYDTKLLRLIATQPTINNAQYRAYAERSLDKALNVLRGFESFTIDDNIRRLGIKARETENTDRTIALLGEIKQLREARQARIAKEGKQG</sequence>
<name>A0A930UWQ7_9PAST</name>
<accession>A0A930UWQ7</accession>
<proteinExistence type="predicted"/>
<protein>
    <submittedName>
        <fullName evidence="1">Uncharacterized protein</fullName>
    </submittedName>
</protein>
<dbReference type="AlphaFoldDB" id="A0A930UWQ7"/>
<reference evidence="1" key="1">
    <citation type="submission" date="2020-11" db="EMBL/GenBank/DDBJ databases">
        <title>Gallibacterium anatis 1637, full genome, WGS.</title>
        <authorList>
            <person name="Laishevtcev A.I."/>
            <person name="Yakimova E.A."/>
            <person name="Petkovich D."/>
            <person name="Stepanova T.V."/>
            <person name="Kalendr R.S."/>
            <person name="Rubalsky E.O."/>
            <person name="Zulkarneev E.R."/>
            <person name="Aleshkin A.V."/>
        </authorList>
    </citation>
    <scope>NUCLEOTIDE SEQUENCE</scope>
    <source>
        <strain evidence="1">1637</strain>
    </source>
</reference>
<dbReference type="EMBL" id="JADION010000012">
    <property type="protein sequence ID" value="MBF4102524.1"/>
    <property type="molecule type" value="Genomic_DNA"/>
</dbReference>
<evidence type="ECO:0000313" key="1">
    <source>
        <dbReference type="EMBL" id="MBF4102524.1"/>
    </source>
</evidence>
<gene>
    <name evidence="1" type="ORF">INT80_05685</name>
</gene>
<organism evidence="1">
    <name type="scientific">Gallibacterium anatis</name>
    <dbReference type="NCBI Taxonomy" id="750"/>
    <lineage>
        <taxon>Bacteria</taxon>
        <taxon>Pseudomonadati</taxon>
        <taxon>Pseudomonadota</taxon>
        <taxon>Gammaproteobacteria</taxon>
        <taxon>Pasteurellales</taxon>
        <taxon>Pasteurellaceae</taxon>
        <taxon>Gallibacterium</taxon>
    </lineage>
</organism>